<keyword evidence="2" id="KW-0503">Monooxygenase</keyword>
<dbReference type="GO" id="GO:0016705">
    <property type="term" value="F:oxidoreductase activity, acting on paired donors, with incorporation or reduction of molecular oxygen"/>
    <property type="evidence" value="ECO:0007669"/>
    <property type="project" value="InterPro"/>
</dbReference>
<keyword evidence="2" id="KW-0560">Oxidoreductase</keyword>
<dbReference type="SUPFAM" id="SSF51679">
    <property type="entry name" value="Bacterial luciferase-like"/>
    <property type="match status" value="1"/>
</dbReference>
<dbReference type="AlphaFoldDB" id="A0A2R5HCU3"/>
<name>A0A2R5HCU3_9LACT</name>
<dbReference type="Pfam" id="PF00296">
    <property type="entry name" value="Bac_luciferase"/>
    <property type="match status" value="1"/>
</dbReference>
<dbReference type="InterPro" id="IPR050766">
    <property type="entry name" value="Bact_Lucif_Oxidored"/>
</dbReference>
<evidence type="ECO:0000313" key="3">
    <source>
        <dbReference type="Proteomes" id="UP000245021"/>
    </source>
</evidence>
<dbReference type="PANTHER" id="PTHR30137">
    <property type="entry name" value="LUCIFERASE-LIKE MONOOXYGENASE"/>
    <property type="match status" value="1"/>
</dbReference>
<dbReference type="PANTHER" id="PTHR30137:SF15">
    <property type="entry name" value="BLL6902 PROTEIN"/>
    <property type="match status" value="1"/>
</dbReference>
<dbReference type="GO" id="GO:0004497">
    <property type="term" value="F:monooxygenase activity"/>
    <property type="evidence" value="ECO:0007669"/>
    <property type="project" value="UniProtKB-KW"/>
</dbReference>
<dbReference type="InterPro" id="IPR011251">
    <property type="entry name" value="Luciferase-like_dom"/>
</dbReference>
<accession>A0A2R5HCU3</accession>
<dbReference type="Proteomes" id="UP000245021">
    <property type="component" value="Unassembled WGS sequence"/>
</dbReference>
<dbReference type="OrthoDB" id="9776438at2"/>
<organism evidence="2 3">
    <name type="scientific">Lactococcus termiticola</name>
    <dbReference type="NCBI Taxonomy" id="2169526"/>
    <lineage>
        <taxon>Bacteria</taxon>
        <taxon>Bacillati</taxon>
        <taxon>Bacillota</taxon>
        <taxon>Bacilli</taxon>
        <taxon>Lactobacillales</taxon>
        <taxon>Streptococcaceae</taxon>
        <taxon>Lactococcus</taxon>
    </lineage>
</organism>
<evidence type="ECO:0000313" key="2">
    <source>
        <dbReference type="EMBL" id="GBG95904.1"/>
    </source>
</evidence>
<evidence type="ECO:0000259" key="1">
    <source>
        <dbReference type="Pfam" id="PF00296"/>
    </source>
</evidence>
<dbReference type="CDD" id="cd00347">
    <property type="entry name" value="Flavin_utilizing_monoxygenases"/>
    <property type="match status" value="1"/>
</dbReference>
<dbReference type="EMBL" id="BFFO01000001">
    <property type="protein sequence ID" value="GBG95904.1"/>
    <property type="molecule type" value="Genomic_DNA"/>
</dbReference>
<reference evidence="2 3" key="1">
    <citation type="journal article" date="2018" name="Genome Announc.">
        <title>Draft Genome Sequence of Lactococcus sp. Strain NtB2 (JCM 32569), Isolated from the Gut of the Higher Termite Nasutitermes takasagoensis.</title>
        <authorList>
            <person name="Noda S."/>
            <person name="Aihara C."/>
            <person name="Yuki M."/>
            <person name="Ohkuma M."/>
        </authorList>
    </citation>
    <scope>NUCLEOTIDE SEQUENCE [LARGE SCALE GENOMIC DNA]</scope>
    <source>
        <strain evidence="2 3">NtB2</strain>
    </source>
</reference>
<dbReference type="InterPro" id="IPR036661">
    <property type="entry name" value="Luciferase-like_sf"/>
</dbReference>
<proteinExistence type="predicted"/>
<sequence length="339" mass="38069">MKKIGFLSFGFWHDGPGPVSSATEAYQQSLELAVGAEQIGLDGAWFRVHHFAQQIASPYPLLSAIGARTKTLEIGTGLVDLRYENPAMMAENASVADIMAGGRIQLGIGRGSPEQVIDGWQHFGYDYTEKEMENIARERGLEFLDLLRGKPFAEPNPRPMFPQKPGLLRLEPYVPKFRQRIWWGAGSQKTALWAAEHGMNLMSSTLVDHESEDPFHVQQAKQLRLYKQAWAEAGHDFEPRTLVTRSIIPIRNDKDLYHFGGRRNGEDSVGYFENYSNPTIFGRDYVGDVETLVKELKEDTAIQEADTLLLAIPNSLGVDYNLHLLEGVVKEIAPELGWK</sequence>
<protein>
    <submittedName>
        <fullName evidence="2">Luciferase-like monooxygenase</fullName>
    </submittedName>
</protein>
<feature type="domain" description="Luciferase-like" evidence="1">
    <location>
        <begin position="11"/>
        <end position="250"/>
    </location>
</feature>
<keyword evidence="3" id="KW-1185">Reference proteome</keyword>
<dbReference type="RefSeq" id="WP_109244904.1">
    <property type="nucleotide sequence ID" value="NZ_BFFO01000001.1"/>
</dbReference>
<dbReference type="GO" id="GO:0005829">
    <property type="term" value="C:cytosol"/>
    <property type="evidence" value="ECO:0007669"/>
    <property type="project" value="TreeGrafter"/>
</dbReference>
<gene>
    <name evidence="2" type="ORF">NtB2_00006</name>
</gene>
<dbReference type="Gene3D" id="3.20.20.30">
    <property type="entry name" value="Luciferase-like domain"/>
    <property type="match status" value="1"/>
</dbReference>
<comment type="caution">
    <text evidence="2">The sequence shown here is derived from an EMBL/GenBank/DDBJ whole genome shotgun (WGS) entry which is preliminary data.</text>
</comment>